<dbReference type="Proteomes" id="UP000595140">
    <property type="component" value="Unassembled WGS sequence"/>
</dbReference>
<protein>
    <submittedName>
        <fullName evidence="1">Uncharacterized protein</fullName>
    </submittedName>
</protein>
<sequence length="178" mass="19673">METMADEKIKIEKFDGSDFGFWKMQIEDVLYQKDLYQTVKLWRAYNRELEESSNTNHVSFFLLKEVTMVNYEPVSTLFVIVPSDLSGKICLAIGRGSGSIDQVSIPTNTPGTRSSVDVPTAFDSCCGLAVSPGNLVLAVVHGYDTQLLNPMYESRSCKAAVDLPTNTLRASLIASNFT</sequence>
<dbReference type="InterPro" id="IPR044230">
    <property type="entry name" value="GTF3C4"/>
</dbReference>
<dbReference type="PANTHER" id="PTHR15496:SF2">
    <property type="entry name" value="GENERAL TRANSCRIPTION FACTOR 3C POLYPEPTIDE 4"/>
    <property type="match status" value="1"/>
</dbReference>
<dbReference type="PANTHER" id="PTHR15496">
    <property type="entry name" value="GENERAL TRANSCRIPTION FACTOR 3C POLYPEPTIDE 4 FAMILY"/>
    <property type="match status" value="1"/>
</dbReference>
<dbReference type="AlphaFoldDB" id="A0A484KFK1"/>
<dbReference type="GO" id="GO:0006384">
    <property type="term" value="P:transcription initiation at RNA polymerase III promoter"/>
    <property type="evidence" value="ECO:0007669"/>
    <property type="project" value="InterPro"/>
</dbReference>
<reference evidence="1 2" key="1">
    <citation type="submission" date="2018-04" db="EMBL/GenBank/DDBJ databases">
        <authorList>
            <person name="Vogel A."/>
        </authorList>
    </citation>
    <scope>NUCLEOTIDE SEQUENCE [LARGE SCALE GENOMIC DNA]</scope>
</reference>
<keyword evidence="2" id="KW-1185">Reference proteome</keyword>
<dbReference type="GO" id="GO:0000127">
    <property type="term" value="C:transcription factor TFIIIC complex"/>
    <property type="evidence" value="ECO:0007669"/>
    <property type="project" value="InterPro"/>
</dbReference>
<organism evidence="1 2">
    <name type="scientific">Cuscuta campestris</name>
    <dbReference type="NCBI Taxonomy" id="132261"/>
    <lineage>
        <taxon>Eukaryota</taxon>
        <taxon>Viridiplantae</taxon>
        <taxon>Streptophyta</taxon>
        <taxon>Embryophyta</taxon>
        <taxon>Tracheophyta</taxon>
        <taxon>Spermatophyta</taxon>
        <taxon>Magnoliopsida</taxon>
        <taxon>eudicotyledons</taxon>
        <taxon>Gunneridae</taxon>
        <taxon>Pentapetalae</taxon>
        <taxon>asterids</taxon>
        <taxon>lamiids</taxon>
        <taxon>Solanales</taxon>
        <taxon>Convolvulaceae</taxon>
        <taxon>Cuscuteae</taxon>
        <taxon>Cuscuta</taxon>
        <taxon>Cuscuta subgen. Grammica</taxon>
        <taxon>Cuscuta sect. Cleistogrammica</taxon>
    </lineage>
</organism>
<dbReference type="GO" id="GO:0004402">
    <property type="term" value="F:histone acetyltransferase activity"/>
    <property type="evidence" value="ECO:0007669"/>
    <property type="project" value="InterPro"/>
</dbReference>
<evidence type="ECO:0000313" key="2">
    <source>
        <dbReference type="Proteomes" id="UP000595140"/>
    </source>
</evidence>
<accession>A0A484KFK1</accession>
<dbReference type="EMBL" id="OOIL02000315">
    <property type="protein sequence ID" value="VFQ63678.1"/>
    <property type="molecule type" value="Genomic_DNA"/>
</dbReference>
<dbReference type="OrthoDB" id="1670072at2759"/>
<gene>
    <name evidence="1" type="ORF">CCAM_LOCUS5454</name>
</gene>
<name>A0A484KFK1_9ASTE</name>
<proteinExistence type="predicted"/>
<evidence type="ECO:0000313" key="1">
    <source>
        <dbReference type="EMBL" id="VFQ63678.1"/>
    </source>
</evidence>